<accession>A0A9R1VGH4</accession>
<keyword evidence="3" id="KW-1185">Reference proteome</keyword>
<dbReference type="InterPro" id="IPR000477">
    <property type="entry name" value="RT_dom"/>
</dbReference>
<dbReference type="EMBL" id="NBSK02000005">
    <property type="protein sequence ID" value="KAJ0205921.1"/>
    <property type="molecule type" value="Genomic_DNA"/>
</dbReference>
<evidence type="ECO:0000259" key="1">
    <source>
        <dbReference type="Pfam" id="PF00078"/>
    </source>
</evidence>
<evidence type="ECO:0000313" key="3">
    <source>
        <dbReference type="Proteomes" id="UP000235145"/>
    </source>
</evidence>
<dbReference type="SUPFAM" id="SSF56219">
    <property type="entry name" value="DNase I-like"/>
    <property type="match status" value="1"/>
</dbReference>
<proteinExistence type="predicted"/>
<dbReference type="AlphaFoldDB" id="A0A9R1VGH4"/>
<comment type="caution">
    <text evidence="2">The sequence shown here is derived from an EMBL/GenBank/DDBJ whole genome shotgun (WGS) entry which is preliminary data.</text>
</comment>
<dbReference type="Proteomes" id="UP000235145">
    <property type="component" value="Unassembled WGS sequence"/>
</dbReference>
<reference evidence="2 3" key="1">
    <citation type="journal article" date="2017" name="Nat. Commun.">
        <title>Genome assembly with in vitro proximity ligation data and whole-genome triplication in lettuce.</title>
        <authorList>
            <person name="Reyes-Chin-Wo S."/>
            <person name="Wang Z."/>
            <person name="Yang X."/>
            <person name="Kozik A."/>
            <person name="Arikit S."/>
            <person name="Song C."/>
            <person name="Xia L."/>
            <person name="Froenicke L."/>
            <person name="Lavelle D.O."/>
            <person name="Truco M.J."/>
            <person name="Xia R."/>
            <person name="Zhu S."/>
            <person name="Xu C."/>
            <person name="Xu H."/>
            <person name="Xu X."/>
            <person name="Cox K."/>
            <person name="Korf I."/>
            <person name="Meyers B.C."/>
            <person name="Michelmore R.W."/>
        </authorList>
    </citation>
    <scope>NUCLEOTIDE SEQUENCE [LARGE SCALE GENOMIC DNA]</scope>
    <source>
        <strain evidence="3">cv. Salinas</strain>
        <tissue evidence="2">Seedlings</tissue>
    </source>
</reference>
<evidence type="ECO:0000313" key="2">
    <source>
        <dbReference type="EMBL" id="KAJ0205921.1"/>
    </source>
</evidence>
<dbReference type="InterPro" id="IPR052343">
    <property type="entry name" value="Retrotransposon-Effector_Assoc"/>
</dbReference>
<dbReference type="PANTHER" id="PTHR46890:SF50">
    <property type="entry name" value="RNA-DIRECTED DNA POLYMERASE, EUKARYOTA, REVERSE TRANSCRIPTASE ZINC-BINDING DOMAIN PROTEIN-RELATED"/>
    <property type="match status" value="1"/>
</dbReference>
<dbReference type="Pfam" id="PF00078">
    <property type="entry name" value="RVT_1"/>
    <property type="match status" value="1"/>
</dbReference>
<sequence>MISIAPEKIWILCGDFNEVRFSDEWKGSYFSTRGAHVCNTFISSSGLMEIILGGRKYTWMNKDFAKFGKLDSALKNDIKCWRTCINNFNNDQIIILKIKVVALDVLAEAIGIDDDSIYELEDTILKIHDLETSKILDIRQKTRCNWTLVARLKKVIGSMVSNDQTTFVNGRNNLDGPLVVNEMITWTKKLKKKMMLLFKLDGDKALDSLSWTFFDNVMWQMYFGITWRSWIRSILSSSRVSVLVKESRTKEFIMEKGVRQGDPFSPFLFIIVMEGHNVAMDEAWQKGFFARLYLPFSLFRYSEDAIFFGEWSMQNARKLMRILTCLPCYWPQGQPRQK</sequence>
<gene>
    <name evidence="2" type="ORF">LSAT_V11C500251420</name>
</gene>
<organism evidence="2 3">
    <name type="scientific">Lactuca sativa</name>
    <name type="common">Garden lettuce</name>
    <dbReference type="NCBI Taxonomy" id="4236"/>
    <lineage>
        <taxon>Eukaryota</taxon>
        <taxon>Viridiplantae</taxon>
        <taxon>Streptophyta</taxon>
        <taxon>Embryophyta</taxon>
        <taxon>Tracheophyta</taxon>
        <taxon>Spermatophyta</taxon>
        <taxon>Magnoliopsida</taxon>
        <taxon>eudicotyledons</taxon>
        <taxon>Gunneridae</taxon>
        <taxon>Pentapetalae</taxon>
        <taxon>asterids</taxon>
        <taxon>campanulids</taxon>
        <taxon>Asterales</taxon>
        <taxon>Asteraceae</taxon>
        <taxon>Cichorioideae</taxon>
        <taxon>Cichorieae</taxon>
        <taxon>Lactucinae</taxon>
        <taxon>Lactuca</taxon>
    </lineage>
</organism>
<protein>
    <recommendedName>
        <fullName evidence="1">Reverse transcriptase domain-containing protein</fullName>
    </recommendedName>
</protein>
<dbReference type="InterPro" id="IPR036691">
    <property type="entry name" value="Endo/exonu/phosph_ase_sf"/>
</dbReference>
<dbReference type="PANTHER" id="PTHR46890">
    <property type="entry name" value="NON-LTR RETROLELEMENT REVERSE TRANSCRIPTASE-LIKE PROTEIN-RELATED"/>
    <property type="match status" value="1"/>
</dbReference>
<name>A0A9R1VGH4_LACSA</name>
<feature type="domain" description="Reverse transcriptase" evidence="1">
    <location>
        <begin position="144"/>
        <end position="282"/>
    </location>
</feature>